<dbReference type="InterPro" id="IPR039420">
    <property type="entry name" value="WalR-like"/>
</dbReference>
<dbReference type="GO" id="GO:0006355">
    <property type="term" value="P:regulation of DNA-templated transcription"/>
    <property type="evidence" value="ECO:0007669"/>
    <property type="project" value="InterPro"/>
</dbReference>
<dbReference type="SMART" id="SM00421">
    <property type="entry name" value="HTH_LUXR"/>
    <property type="match status" value="1"/>
</dbReference>
<dbReference type="InterPro" id="IPR000792">
    <property type="entry name" value="Tscrpt_reg_LuxR_C"/>
</dbReference>
<dbReference type="PROSITE" id="PS50110">
    <property type="entry name" value="RESPONSE_REGULATORY"/>
    <property type="match status" value="1"/>
</dbReference>
<sequence>MRDRRGDAAAASRRARGHPRPAAPGAASGDRRGHAAGGGRRRRPGGRADRDGDRRADGVRDRRGPAGRAGEGARPRPRHHRPRGRRPGQRVGAGGHRRGGPPVRGAGRRHRHQRPRRRTAVGGGFVAPDVTIAVIDDQDVVLSGIQTWISEDPLRRVEIIYTATHLDDVDCGPAAKADVLVIDLRIDGALVLDQIAELAARGRRIVVFSQHSEPEIIYRAELAGARAYITKETSEGRRHLIEAILAVAAGESYTSPTQAAAMLGASELGSGLASGLAQPRFSDQELRTMRLWLGGLTRAGVARQMGISEHTVKQYLERAREKYARAGREAPTRVDLYREARRDGILRE</sequence>
<reference evidence="6 7" key="1">
    <citation type="submission" date="2019-11" db="EMBL/GenBank/DDBJ databases">
        <authorList>
            <person name="Cao P."/>
        </authorList>
    </citation>
    <scope>NUCLEOTIDE SEQUENCE [LARGE SCALE GENOMIC DNA]</scope>
    <source>
        <strain evidence="6 7">NEAU-AAG5</strain>
    </source>
</reference>
<dbReference type="Gene3D" id="1.10.10.10">
    <property type="entry name" value="Winged helix-like DNA-binding domain superfamily/Winged helix DNA-binding domain"/>
    <property type="match status" value="1"/>
</dbReference>
<feature type="domain" description="Response regulatory" evidence="5">
    <location>
        <begin position="131"/>
        <end position="246"/>
    </location>
</feature>
<dbReference type="InterPro" id="IPR016032">
    <property type="entry name" value="Sig_transdc_resp-reg_C-effctor"/>
</dbReference>
<keyword evidence="1 3" id="KW-0597">Phosphoprotein</keyword>
<keyword evidence="2" id="KW-0238">DNA-binding</keyword>
<dbReference type="InterPro" id="IPR011006">
    <property type="entry name" value="CheY-like_superfamily"/>
</dbReference>
<dbReference type="GO" id="GO:0000160">
    <property type="term" value="P:phosphorelay signal transduction system"/>
    <property type="evidence" value="ECO:0007669"/>
    <property type="project" value="InterPro"/>
</dbReference>
<gene>
    <name evidence="6" type="ORF">GNZ18_01660</name>
</gene>
<evidence type="ECO:0000256" key="1">
    <source>
        <dbReference type="ARBA" id="ARBA00022553"/>
    </source>
</evidence>
<dbReference type="AlphaFoldDB" id="A0A7K1KT31"/>
<comment type="caution">
    <text evidence="6">The sequence shown here is derived from an EMBL/GenBank/DDBJ whole genome shotgun (WGS) entry which is preliminary data.</text>
</comment>
<dbReference type="InterPro" id="IPR036388">
    <property type="entry name" value="WH-like_DNA-bd_sf"/>
</dbReference>
<dbReference type="SUPFAM" id="SSF52172">
    <property type="entry name" value="CheY-like"/>
    <property type="match status" value="1"/>
</dbReference>
<feature type="compositionally biased region" description="Basic residues" evidence="4">
    <location>
        <begin position="75"/>
        <end position="88"/>
    </location>
</feature>
<dbReference type="CDD" id="cd17535">
    <property type="entry name" value="REC_NarL-like"/>
    <property type="match status" value="1"/>
</dbReference>
<name>A0A7K1KT31_9ACTN</name>
<accession>A0A7K1KT31</accession>
<dbReference type="SUPFAM" id="SSF46894">
    <property type="entry name" value="C-terminal effector domain of the bipartite response regulators"/>
    <property type="match status" value="1"/>
</dbReference>
<dbReference type="GO" id="GO:0003677">
    <property type="term" value="F:DNA binding"/>
    <property type="evidence" value="ECO:0007669"/>
    <property type="project" value="UniProtKB-KW"/>
</dbReference>
<evidence type="ECO:0000313" key="7">
    <source>
        <dbReference type="Proteomes" id="UP000432015"/>
    </source>
</evidence>
<evidence type="ECO:0000256" key="4">
    <source>
        <dbReference type="SAM" id="MobiDB-lite"/>
    </source>
</evidence>
<feature type="compositionally biased region" description="Basic residues" evidence="4">
    <location>
        <begin position="106"/>
        <end position="119"/>
    </location>
</feature>
<organism evidence="6 7">
    <name type="scientific">Actinomadura litoris</name>
    <dbReference type="NCBI Taxonomy" id="2678616"/>
    <lineage>
        <taxon>Bacteria</taxon>
        <taxon>Bacillati</taxon>
        <taxon>Actinomycetota</taxon>
        <taxon>Actinomycetes</taxon>
        <taxon>Streptosporangiales</taxon>
        <taxon>Thermomonosporaceae</taxon>
        <taxon>Actinomadura</taxon>
    </lineage>
</organism>
<evidence type="ECO:0000259" key="5">
    <source>
        <dbReference type="PROSITE" id="PS50110"/>
    </source>
</evidence>
<dbReference type="PANTHER" id="PTHR43214">
    <property type="entry name" value="TWO-COMPONENT RESPONSE REGULATOR"/>
    <property type="match status" value="1"/>
</dbReference>
<feature type="modified residue" description="4-aspartylphosphate" evidence="3">
    <location>
        <position position="183"/>
    </location>
</feature>
<proteinExistence type="predicted"/>
<evidence type="ECO:0000256" key="2">
    <source>
        <dbReference type="ARBA" id="ARBA00023125"/>
    </source>
</evidence>
<dbReference type="Gene3D" id="3.40.50.2300">
    <property type="match status" value="1"/>
</dbReference>
<dbReference type="EMBL" id="WOFH01000001">
    <property type="protein sequence ID" value="MUN35313.1"/>
    <property type="molecule type" value="Genomic_DNA"/>
</dbReference>
<dbReference type="SMART" id="SM00448">
    <property type="entry name" value="REC"/>
    <property type="match status" value="1"/>
</dbReference>
<dbReference type="InterPro" id="IPR058245">
    <property type="entry name" value="NreC/VraR/RcsB-like_REC"/>
</dbReference>
<keyword evidence="7" id="KW-1185">Reference proteome</keyword>
<dbReference type="Pfam" id="PF00196">
    <property type="entry name" value="GerE"/>
    <property type="match status" value="1"/>
</dbReference>
<evidence type="ECO:0000256" key="3">
    <source>
        <dbReference type="PROSITE-ProRule" id="PRU00169"/>
    </source>
</evidence>
<evidence type="ECO:0000313" key="6">
    <source>
        <dbReference type="EMBL" id="MUN35313.1"/>
    </source>
</evidence>
<dbReference type="Pfam" id="PF00072">
    <property type="entry name" value="Response_reg"/>
    <property type="match status" value="1"/>
</dbReference>
<protein>
    <submittedName>
        <fullName evidence="6">Response regulator</fullName>
    </submittedName>
</protein>
<feature type="region of interest" description="Disordered" evidence="4">
    <location>
        <begin position="1"/>
        <end position="122"/>
    </location>
</feature>
<dbReference type="InterPro" id="IPR001789">
    <property type="entry name" value="Sig_transdc_resp-reg_receiver"/>
</dbReference>
<dbReference type="Proteomes" id="UP000432015">
    <property type="component" value="Unassembled WGS sequence"/>
</dbReference>
<feature type="compositionally biased region" description="Basic and acidic residues" evidence="4">
    <location>
        <begin position="46"/>
        <end position="64"/>
    </location>
</feature>